<sequence>MSFRNQRAQKIKERFKKSDLEGTVVHWDGKKLFLPKLLLQQEEYAERLAILVSKGDDEQLLGVPVLENSTGISQAEAVCDSIEEWGIGDKIVGMCFDTTASNTGRMKGACTLIEKQLDQSKYMEGVQDDSVKSSVKDFEEGVSEFLRLQLTKVQPRDGLFGIDKSCA</sequence>
<proteinExistence type="predicted"/>
<name>A0A0L0UMX7_9BASI</name>
<protein>
    <recommendedName>
        <fullName evidence="3">DUF4371 domain-containing protein</fullName>
    </recommendedName>
</protein>
<gene>
    <name evidence="1" type="ORF">PSTG_18217</name>
</gene>
<evidence type="ECO:0000313" key="1">
    <source>
        <dbReference type="EMBL" id="KNE88383.1"/>
    </source>
</evidence>
<evidence type="ECO:0000313" key="2">
    <source>
        <dbReference type="Proteomes" id="UP000054564"/>
    </source>
</evidence>
<dbReference type="EMBL" id="AJIL01002157">
    <property type="protein sequence ID" value="KNE88383.1"/>
    <property type="molecule type" value="Genomic_DNA"/>
</dbReference>
<organism evidence="1 2">
    <name type="scientific">Puccinia striiformis f. sp. tritici PST-78</name>
    <dbReference type="NCBI Taxonomy" id="1165861"/>
    <lineage>
        <taxon>Eukaryota</taxon>
        <taxon>Fungi</taxon>
        <taxon>Dikarya</taxon>
        <taxon>Basidiomycota</taxon>
        <taxon>Pucciniomycotina</taxon>
        <taxon>Pucciniomycetes</taxon>
        <taxon>Pucciniales</taxon>
        <taxon>Pucciniaceae</taxon>
        <taxon>Puccinia</taxon>
    </lineage>
</organism>
<reference evidence="2" key="1">
    <citation type="submission" date="2014-03" db="EMBL/GenBank/DDBJ databases">
        <title>The Genome Sequence of Puccinia striiformis f. sp. tritici PST-78.</title>
        <authorList>
            <consortium name="The Broad Institute Genome Sequencing Platform"/>
            <person name="Cuomo C."/>
            <person name="Hulbert S."/>
            <person name="Chen X."/>
            <person name="Walker B."/>
            <person name="Young S.K."/>
            <person name="Zeng Q."/>
            <person name="Gargeya S."/>
            <person name="Fitzgerald M."/>
            <person name="Haas B."/>
            <person name="Abouelleil A."/>
            <person name="Alvarado L."/>
            <person name="Arachchi H.M."/>
            <person name="Berlin A.M."/>
            <person name="Chapman S.B."/>
            <person name="Goldberg J."/>
            <person name="Griggs A."/>
            <person name="Gujja S."/>
            <person name="Hansen M."/>
            <person name="Howarth C."/>
            <person name="Imamovic A."/>
            <person name="Larimer J."/>
            <person name="McCowan C."/>
            <person name="Montmayeur A."/>
            <person name="Murphy C."/>
            <person name="Neiman D."/>
            <person name="Pearson M."/>
            <person name="Priest M."/>
            <person name="Roberts A."/>
            <person name="Saif S."/>
            <person name="Shea T."/>
            <person name="Sisk P."/>
            <person name="Sykes S."/>
            <person name="Wortman J."/>
            <person name="Nusbaum C."/>
            <person name="Birren B."/>
        </authorList>
    </citation>
    <scope>NUCLEOTIDE SEQUENCE [LARGE SCALE GENOMIC DNA]</scope>
    <source>
        <strain evidence="2">race PST-78</strain>
    </source>
</reference>
<dbReference type="AlphaFoldDB" id="A0A0L0UMX7"/>
<evidence type="ECO:0008006" key="3">
    <source>
        <dbReference type="Google" id="ProtNLM"/>
    </source>
</evidence>
<keyword evidence="2" id="KW-1185">Reference proteome</keyword>
<accession>A0A0L0UMX7</accession>
<dbReference type="Proteomes" id="UP000054564">
    <property type="component" value="Unassembled WGS sequence"/>
</dbReference>
<comment type="caution">
    <text evidence="1">The sequence shown here is derived from an EMBL/GenBank/DDBJ whole genome shotgun (WGS) entry which is preliminary data.</text>
</comment>